<name>A0A7R9DK71_TIMPO</name>
<protein>
    <submittedName>
        <fullName evidence="1">Uncharacterized protein</fullName>
    </submittedName>
</protein>
<organism evidence="1">
    <name type="scientific">Timema poppense</name>
    <name type="common">Walking stick</name>
    <dbReference type="NCBI Taxonomy" id="170557"/>
    <lineage>
        <taxon>Eukaryota</taxon>
        <taxon>Metazoa</taxon>
        <taxon>Ecdysozoa</taxon>
        <taxon>Arthropoda</taxon>
        <taxon>Hexapoda</taxon>
        <taxon>Insecta</taxon>
        <taxon>Pterygota</taxon>
        <taxon>Neoptera</taxon>
        <taxon>Polyneoptera</taxon>
        <taxon>Phasmatodea</taxon>
        <taxon>Timematodea</taxon>
        <taxon>Timematoidea</taxon>
        <taxon>Timematidae</taxon>
        <taxon>Timema</taxon>
    </lineage>
</organism>
<sequence length="311" mass="34113">MAPLCPESLYGGGNSPLVVWSDLDAIDRLIFSIEMEAGIDRRVIQPPPPPLTSSAPRHATGALTAVRNTGIVVVPQPGEGATAGMSSAPLQGFSGPVNQDQVVSADDHVSLHTLIPVYVSLRRADQLDARTVLDNPHLSAHTFAASAVWLSTQRTCTNVNQSAKSAKLKRFEVEAALWSVKTVGVDSQTRHVLITINVPVFAEVTGRSVISKMFARRRVNGVVKAGDTITIFQFWGCYWHGCSLCYHDRTTPVKNSAHETIETRYEATMACLEMFKNAGYTVVEMWECMFNAMKLTGKDLHQFVLLHEVYT</sequence>
<accession>A0A7R9DK71</accession>
<gene>
    <name evidence="1" type="ORF">TPSB3V08_LOCUS10893</name>
</gene>
<proteinExistence type="predicted"/>
<dbReference type="AlphaFoldDB" id="A0A7R9DK71"/>
<evidence type="ECO:0000313" key="1">
    <source>
        <dbReference type="EMBL" id="CAD7416236.1"/>
    </source>
</evidence>
<reference evidence="1" key="1">
    <citation type="submission" date="2020-11" db="EMBL/GenBank/DDBJ databases">
        <authorList>
            <person name="Tran Van P."/>
        </authorList>
    </citation>
    <scope>NUCLEOTIDE SEQUENCE</scope>
</reference>
<dbReference type="EMBL" id="OD010686">
    <property type="protein sequence ID" value="CAD7416236.1"/>
    <property type="molecule type" value="Genomic_DNA"/>
</dbReference>
<dbReference type="Gene3D" id="3.40.960.10">
    <property type="entry name" value="VSR Endonuclease"/>
    <property type="match status" value="1"/>
</dbReference>